<evidence type="ECO:0000256" key="3">
    <source>
        <dbReference type="PROSITE-ProRule" id="PRU00169"/>
    </source>
</evidence>
<comment type="caution">
    <text evidence="3">Lacks conserved residue(s) required for the propagation of feature annotation.</text>
</comment>
<organism evidence="6 7">
    <name type="scientific">Clostridium collagenovorans DSM 3089</name>
    <dbReference type="NCBI Taxonomy" id="1121306"/>
    <lineage>
        <taxon>Bacteria</taxon>
        <taxon>Bacillati</taxon>
        <taxon>Bacillota</taxon>
        <taxon>Clostridia</taxon>
        <taxon>Eubacteriales</taxon>
        <taxon>Clostridiaceae</taxon>
        <taxon>Clostridium</taxon>
    </lineage>
</organism>
<dbReference type="InterPro" id="IPR046947">
    <property type="entry name" value="LytR-like"/>
</dbReference>
<dbReference type="AlphaFoldDB" id="A0A1M5YK41"/>
<comment type="function">
    <text evidence="2">May play the central regulatory role in sporulation. It may be an element of the effector pathway responsible for the activation of sporulation genes in response to nutritional stress. Spo0A may act in concert with spo0H (a sigma factor) to control the expression of some genes that are critical to the sporulation process.</text>
</comment>
<dbReference type="CDD" id="cd00156">
    <property type="entry name" value="REC"/>
    <property type="match status" value="1"/>
</dbReference>
<dbReference type="InterPro" id="IPR007492">
    <property type="entry name" value="LytTR_DNA-bd_dom"/>
</dbReference>
<feature type="domain" description="Response regulatory" evidence="4">
    <location>
        <begin position="2"/>
        <end position="120"/>
    </location>
</feature>
<feature type="domain" description="HTH LytTR-type" evidence="5">
    <location>
        <begin position="130"/>
        <end position="229"/>
    </location>
</feature>
<accession>A0A1M5YK41</accession>
<evidence type="ECO:0000256" key="2">
    <source>
        <dbReference type="ARBA" id="ARBA00024867"/>
    </source>
</evidence>
<dbReference type="SMART" id="SM00850">
    <property type="entry name" value="LytTR"/>
    <property type="match status" value="1"/>
</dbReference>
<protein>
    <recommendedName>
        <fullName evidence="1">Stage 0 sporulation protein A homolog</fullName>
    </recommendedName>
</protein>
<dbReference type="PANTHER" id="PTHR37299:SF1">
    <property type="entry name" value="STAGE 0 SPORULATION PROTEIN A HOMOLOG"/>
    <property type="match status" value="1"/>
</dbReference>
<dbReference type="PROSITE" id="PS50110">
    <property type="entry name" value="RESPONSE_REGULATORY"/>
    <property type="match status" value="1"/>
</dbReference>
<sequence>MRIAIYDHENITLHEEYKLISQIFKEYFDDVVVETFMSGKDLIKRYSIYKFDVVFLEIENLPDNRFKLAEELNNNYPDIILIFLTNQDKLVFEALKFNPLRFIRKSHLKKEINEAVRALSKVNTNTCNSIYIKTKLGNTIVRKKDIIYIESHRNNIIINCKENILTTRYSLSSIEKDLNSRMFMRIHSGYIVNFNHIESANKNEIILSNEITINISRSKLKEFKNKFEQYTKNIK</sequence>
<keyword evidence="7" id="KW-1185">Reference proteome</keyword>
<evidence type="ECO:0000313" key="6">
    <source>
        <dbReference type="EMBL" id="SHI12396.1"/>
    </source>
</evidence>
<dbReference type="InterPro" id="IPR001789">
    <property type="entry name" value="Sig_transdc_resp-reg_receiver"/>
</dbReference>
<dbReference type="SUPFAM" id="SSF52172">
    <property type="entry name" value="CheY-like"/>
    <property type="match status" value="1"/>
</dbReference>
<dbReference type="EMBL" id="FQXP01000017">
    <property type="protein sequence ID" value="SHI12396.1"/>
    <property type="molecule type" value="Genomic_DNA"/>
</dbReference>
<dbReference type="Proteomes" id="UP000184526">
    <property type="component" value="Unassembled WGS sequence"/>
</dbReference>
<proteinExistence type="predicted"/>
<dbReference type="PANTHER" id="PTHR37299">
    <property type="entry name" value="TRANSCRIPTIONAL REGULATOR-RELATED"/>
    <property type="match status" value="1"/>
</dbReference>
<gene>
    <name evidence="6" type="ORF">SAMN02745196_03026</name>
</gene>
<dbReference type="Gene3D" id="3.40.50.2300">
    <property type="match status" value="1"/>
</dbReference>
<dbReference type="GO" id="GO:0003677">
    <property type="term" value="F:DNA binding"/>
    <property type="evidence" value="ECO:0007669"/>
    <property type="project" value="InterPro"/>
</dbReference>
<name>A0A1M5YK41_9CLOT</name>
<reference evidence="6 7" key="1">
    <citation type="submission" date="2016-11" db="EMBL/GenBank/DDBJ databases">
        <authorList>
            <person name="Jaros S."/>
            <person name="Januszkiewicz K."/>
            <person name="Wedrychowicz H."/>
        </authorList>
    </citation>
    <scope>NUCLEOTIDE SEQUENCE [LARGE SCALE GENOMIC DNA]</scope>
    <source>
        <strain evidence="6 7">DSM 3089</strain>
    </source>
</reference>
<evidence type="ECO:0000256" key="1">
    <source>
        <dbReference type="ARBA" id="ARBA00018672"/>
    </source>
</evidence>
<evidence type="ECO:0000259" key="5">
    <source>
        <dbReference type="PROSITE" id="PS50930"/>
    </source>
</evidence>
<dbReference type="PROSITE" id="PS50930">
    <property type="entry name" value="HTH_LYTTR"/>
    <property type="match status" value="1"/>
</dbReference>
<dbReference type="RefSeq" id="WP_072832823.1">
    <property type="nucleotide sequence ID" value="NZ_FQXP01000017.1"/>
</dbReference>
<dbReference type="STRING" id="1121306.SAMN02745196_03026"/>
<dbReference type="Gene3D" id="2.40.50.1020">
    <property type="entry name" value="LytTr DNA-binding domain"/>
    <property type="match status" value="1"/>
</dbReference>
<dbReference type="InterPro" id="IPR011006">
    <property type="entry name" value="CheY-like_superfamily"/>
</dbReference>
<dbReference type="Pfam" id="PF04397">
    <property type="entry name" value="LytTR"/>
    <property type="match status" value="1"/>
</dbReference>
<dbReference type="OrthoDB" id="9809318at2"/>
<evidence type="ECO:0000313" key="7">
    <source>
        <dbReference type="Proteomes" id="UP000184526"/>
    </source>
</evidence>
<dbReference type="GO" id="GO:0000156">
    <property type="term" value="F:phosphorelay response regulator activity"/>
    <property type="evidence" value="ECO:0007669"/>
    <property type="project" value="InterPro"/>
</dbReference>
<evidence type="ECO:0000259" key="4">
    <source>
        <dbReference type="PROSITE" id="PS50110"/>
    </source>
</evidence>